<sequence length="576" mass="65532">MNTGNPDAARRHNQAPLGIVSMLSRTPFPSVESYLALSLCVAVIASASVFTTFRSQPELQRLLEEELRNNTRLSSAYGLINLEALAGNTLFQIAHYLLSDTTLIWVAINSYFAILAMCAKLIIKLTFKELSRQEETVARQAFFSYILLTIVYLSVVSGPQRGYKVMPWTLWAGICGFLSHLQFVTCQRLKYTSPSCDRGSQKVSFLSLFLFFVSIAMSVMVSRVQNHLEWHSTVLLYFDCLLAVFRSTFILFRCISSSRVFSFNPDSVRHFNYFLELTTNFVCESIQMLSYAQLFIVSPGLNLTSIFFLYHMKLTYNCMREQHARHRTHKKIFEHIESAYPSVKAANSDDRCVVCWELLGSSRRLPCSHQFHDWCLMWWLAQDSSCPTCRCTIPSPQEEVRQAEPTARVQFQGGQVAFLYVPSFSFDLPASLASFFGRAAEPSDEQLAVMVEQVREMFPQMTTEAIMGDLRQSGSAQSTIENILEGRIGMNGSFMPTLDDELSDESENEMEFEEPAEVVQEPDAGRHRTWTKLSSSSGEDDLSYYEIQRAKMIETYRRKYLASDKAADLRAMGITE</sequence>
<keyword evidence="7 9" id="KW-0472">Membrane</keyword>
<keyword evidence="5" id="KW-0862">Zinc</keyword>
<evidence type="ECO:0000256" key="6">
    <source>
        <dbReference type="ARBA" id="ARBA00022989"/>
    </source>
</evidence>
<name>A0A1I7U6G4_9PELO</name>
<feature type="domain" description="CUE" evidence="11">
    <location>
        <begin position="446"/>
        <end position="488"/>
    </location>
</feature>
<dbReference type="GO" id="GO:0005783">
    <property type="term" value="C:endoplasmic reticulum"/>
    <property type="evidence" value="ECO:0007669"/>
    <property type="project" value="TreeGrafter"/>
</dbReference>
<evidence type="ECO:0000313" key="12">
    <source>
        <dbReference type="Proteomes" id="UP000095282"/>
    </source>
</evidence>
<dbReference type="PROSITE" id="PS51140">
    <property type="entry name" value="CUE"/>
    <property type="match status" value="1"/>
</dbReference>
<evidence type="ECO:0000256" key="5">
    <source>
        <dbReference type="ARBA" id="ARBA00022833"/>
    </source>
</evidence>
<dbReference type="eggNOG" id="KOG0802">
    <property type="taxonomic scope" value="Eukaryota"/>
</dbReference>
<dbReference type="GO" id="GO:0070936">
    <property type="term" value="P:protein K48-linked ubiquitination"/>
    <property type="evidence" value="ECO:0007669"/>
    <property type="project" value="TreeGrafter"/>
</dbReference>
<dbReference type="Pfam" id="PF13639">
    <property type="entry name" value="zf-RING_2"/>
    <property type="match status" value="1"/>
</dbReference>
<proteinExistence type="predicted"/>
<keyword evidence="2 9" id="KW-0812">Transmembrane</keyword>
<dbReference type="STRING" id="1561998.A0A1I7U6G4"/>
<dbReference type="WBParaSite" id="Csp11.Scaffold629.g15341.t1">
    <property type="protein sequence ID" value="Csp11.Scaffold629.g15341.t1"/>
    <property type="gene ID" value="Csp11.Scaffold629.g15341"/>
</dbReference>
<dbReference type="PROSITE" id="PS50089">
    <property type="entry name" value="ZF_RING_2"/>
    <property type="match status" value="1"/>
</dbReference>
<comment type="subcellular location">
    <subcellularLocation>
        <location evidence="1">Membrane</location>
        <topology evidence="1">Multi-pass membrane protein</topology>
    </subcellularLocation>
</comment>
<dbReference type="GO" id="GO:0008270">
    <property type="term" value="F:zinc ion binding"/>
    <property type="evidence" value="ECO:0007669"/>
    <property type="project" value="UniProtKB-KW"/>
</dbReference>
<feature type="transmembrane region" description="Helical" evidence="9">
    <location>
        <begin position="205"/>
        <end position="222"/>
    </location>
</feature>
<dbReference type="GO" id="GO:0006511">
    <property type="term" value="P:ubiquitin-dependent protein catabolic process"/>
    <property type="evidence" value="ECO:0007669"/>
    <property type="project" value="TreeGrafter"/>
</dbReference>
<dbReference type="Pfam" id="PF02845">
    <property type="entry name" value="CUE"/>
    <property type="match status" value="1"/>
</dbReference>
<dbReference type="GO" id="GO:0043130">
    <property type="term" value="F:ubiquitin binding"/>
    <property type="evidence" value="ECO:0007669"/>
    <property type="project" value="InterPro"/>
</dbReference>
<keyword evidence="12" id="KW-1185">Reference proteome</keyword>
<dbReference type="PANTHER" id="PTHR15067:SF5">
    <property type="entry name" value="E3 UBIQUITIN-PROTEIN LIGASE AMFR"/>
    <property type="match status" value="1"/>
</dbReference>
<dbReference type="SUPFAM" id="SSF57850">
    <property type="entry name" value="RING/U-box"/>
    <property type="match status" value="1"/>
</dbReference>
<feature type="transmembrane region" description="Helical" evidence="9">
    <location>
        <begin position="165"/>
        <end position="184"/>
    </location>
</feature>
<dbReference type="GO" id="GO:0000151">
    <property type="term" value="C:ubiquitin ligase complex"/>
    <property type="evidence" value="ECO:0007669"/>
    <property type="project" value="TreeGrafter"/>
</dbReference>
<dbReference type="SMART" id="SM00546">
    <property type="entry name" value="CUE"/>
    <property type="match status" value="1"/>
</dbReference>
<dbReference type="InterPro" id="IPR001841">
    <property type="entry name" value="Znf_RING"/>
</dbReference>
<dbReference type="GO" id="GO:0016020">
    <property type="term" value="C:membrane"/>
    <property type="evidence" value="ECO:0007669"/>
    <property type="project" value="UniProtKB-SubCell"/>
</dbReference>
<organism evidence="12 13">
    <name type="scientific">Caenorhabditis tropicalis</name>
    <dbReference type="NCBI Taxonomy" id="1561998"/>
    <lineage>
        <taxon>Eukaryota</taxon>
        <taxon>Metazoa</taxon>
        <taxon>Ecdysozoa</taxon>
        <taxon>Nematoda</taxon>
        <taxon>Chromadorea</taxon>
        <taxon>Rhabditida</taxon>
        <taxon>Rhabditina</taxon>
        <taxon>Rhabditomorpha</taxon>
        <taxon>Rhabditoidea</taxon>
        <taxon>Rhabditidae</taxon>
        <taxon>Peloderinae</taxon>
        <taxon>Caenorhabditis</taxon>
    </lineage>
</organism>
<feature type="transmembrane region" description="Helical" evidence="9">
    <location>
        <begin position="103"/>
        <end position="122"/>
    </location>
</feature>
<dbReference type="GO" id="GO:0030968">
    <property type="term" value="P:endoplasmic reticulum unfolded protein response"/>
    <property type="evidence" value="ECO:0007669"/>
    <property type="project" value="TreeGrafter"/>
</dbReference>
<keyword evidence="4 8" id="KW-0863">Zinc-finger</keyword>
<dbReference type="GO" id="GO:0061630">
    <property type="term" value="F:ubiquitin protein ligase activity"/>
    <property type="evidence" value="ECO:0007669"/>
    <property type="project" value="TreeGrafter"/>
</dbReference>
<evidence type="ECO:0000256" key="3">
    <source>
        <dbReference type="ARBA" id="ARBA00022723"/>
    </source>
</evidence>
<evidence type="ECO:0000259" key="11">
    <source>
        <dbReference type="PROSITE" id="PS51140"/>
    </source>
</evidence>
<feature type="transmembrane region" description="Helical" evidence="9">
    <location>
        <begin position="294"/>
        <end position="312"/>
    </location>
</feature>
<dbReference type="AlphaFoldDB" id="A0A1I7U6G4"/>
<evidence type="ECO:0000259" key="10">
    <source>
        <dbReference type="PROSITE" id="PS50089"/>
    </source>
</evidence>
<keyword evidence="6 9" id="KW-1133">Transmembrane helix</keyword>
<dbReference type="GO" id="GO:0005829">
    <property type="term" value="C:cytosol"/>
    <property type="evidence" value="ECO:0007669"/>
    <property type="project" value="TreeGrafter"/>
</dbReference>
<evidence type="ECO:0000256" key="9">
    <source>
        <dbReference type="SAM" id="Phobius"/>
    </source>
</evidence>
<evidence type="ECO:0000256" key="7">
    <source>
        <dbReference type="ARBA" id="ARBA00023136"/>
    </source>
</evidence>
<reference evidence="13" key="1">
    <citation type="submission" date="2016-11" db="UniProtKB">
        <authorList>
            <consortium name="WormBaseParasite"/>
        </authorList>
    </citation>
    <scope>IDENTIFICATION</scope>
</reference>
<keyword evidence="3" id="KW-0479">Metal-binding</keyword>
<dbReference type="CDD" id="cd14421">
    <property type="entry name" value="CUE_AMFR"/>
    <property type="match status" value="1"/>
</dbReference>
<evidence type="ECO:0000256" key="8">
    <source>
        <dbReference type="PROSITE-ProRule" id="PRU00175"/>
    </source>
</evidence>
<protein>
    <submittedName>
        <fullName evidence="13">RING-type domain-containing protein</fullName>
    </submittedName>
</protein>
<evidence type="ECO:0000256" key="1">
    <source>
        <dbReference type="ARBA" id="ARBA00004141"/>
    </source>
</evidence>
<evidence type="ECO:0000313" key="13">
    <source>
        <dbReference type="WBParaSite" id="Csp11.Scaffold629.g15341.t1"/>
    </source>
</evidence>
<dbReference type="InterPro" id="IPR013083">
    <property type="entry name" value="Znf_RING/FYVE/PHD"/>
</dbReference>
<dbReference type="SMART" id="SM00184">
    <property type="entry name" value="RING"/>
    <property type="match status" value="1"/>
</dbReference>
<dbReference type="Gene3D" id="1.10.8.10">
    <property type="entry name" value="DNA helicase RuvA subunit, C-terminal domain"/>
    <property type="match status" value="1"/>
</dbReference>
<dbReference type="PANTHER" id="PTHR15067">
    <property type="entry name" value="E3 UBIQUITIN-PROTEIN LIGASE RNF8"/>
    <property type="match status" value="1"/>
</dbReference>
<dbReference type="InterPro" id="IPR003892">
    <property type="entry name" value="CUE"/>
</dbReference>
<feature type="transmembrane region" description="Helical" evidence="9">
    <location>
        <begin position="34"/>
        <end position="53"/>
    </location>
</feature>
<feature type="transmembrane region" description="Helical" evidence="9">
    <location>
        <begin position="74"/>
        <end position="97"/>
    </location>
</feature>
<dbReference type="Proteomes" id="UP000095282">
    <property type="component" value="Unplaced"/>
</dbReference>
<feature type="transmembrane region" description="Helical" evidence="9">
    <location>
        <begin position="234"/>
        <end position="252"/>
    </location>
</feature>
<feature type="domain" description="RING-type" evidence="10">
    <location>
        <begin position="352"/>
        <end position="390"/>
    </location>
</feature>
<evidence type="ECO:0000256" key="2">
    <source>
        <dbReference type="ARBA" id="ARBA00022692"/>
    </source>
</evidence>
<accession>A0A1I7U6G4</accession>
<dbReference type="Gene3D" id="3.30.40.10">
    <property type="entry name" value="Zinc/RING finger domain, C3HC4 (zinc finger)"/>
    <property type="match status" value="1"/>
</dbReference>
<feature type="transmembrane region" description="Helical" evidence="9">
    <location>
        <begin position="142"/>
        <end position="159"/>
    </location>
</feature>
<evidence type="ECO:0000256" key="4">
    <source>
        <dbReference type="ARBA" id="ARBA00022771"/>
    </source>
</evidence>